<keyword evidence="1" id="KW-0732">Signal</keyword>
<evidence type="ECO:0000259" key="2">
    <source>
        <dbReference type="Pfam" id="PF08750"/>
    </source>
</evidence>
<organism evidence="3 4">
    <name type="scientific">Ramlibacter albus</name>
    <dbReference type="NCBI Taxonomy" id="2079448"/>
    <lineage>
        <taxon>Bacteria</taxon>
        <taxon>Pseudomonadati</taxon>
        <taxon>Pseudomonadota</taxon>
        <taxon>Betaproteobacteria</taxon>
        <taxon>Burkholderiales</taxon>
        <taxon>Comamonadaceae</taxon>
        <taxon>Ramlibacter</taxon>
    </lineage>
</organism>
<dbReference type="RefSeq" id="WP_187082016.1">
    <property type="nucleotide sequence ID" value="NZ_JACORU010000004.1"/>
</dbReference>
<gene>
    <name evidence="3" type="ORF">H8R02_13915</name>
</gene>
<dbReference type="Proteomes" id="UP000596827">
    <property type="component" value="Unassembled WGS sequence"/>
</dbReference>
<accession>A0A923S2K2</accession>
<feature type="chain" id="PRO_5037301939" evidence="1">
    <location>
        <begin position="19"/>
        <end position="167"/>
    </location>
</feature>
<dbReference type="EMBL" id="JACORU010000004">
    <property type="protein sequence ID" value="MBC5765559.1"/>
    <property type="molecule type" value="Genomic_DNA"/>
</dbReference>
<protein>
    <submittedName>
        <fullName evidence="3">CNP1-like family protein</fullName>
    </submittedName>
</protein>
<sequence>MRISLAAACALAAPLAFAQLGTQDPDWKEVDAPPPPALRTEKLIEVEVPRATLNYGVDPASVSVGKDGIVRYVVVASAPGGPVSGIYEGIRCGTAEVKVYARHNAGSGWKPVVGGDWRPIHDGAFRHSLYIARNGACSGHTPGASATQVVRELSAGVDRRGRTDSHR</sequence>
<feature type="signal peptide" evidence="1">
    <location>
        <begin position="1"/>
        <end position="18"/>
    </location>
</feature>
<evidence type="ECO:0000256" key="1">
    <source>
        <dbReference type="SAM" id="SignalP"/>
    </source>
</evidence>
<dbReference type="Pfam" id="PF08750">
    <property type="entry name" value="CNP1"/>
    <property type="match status" value="1"/>
</dbReference>
<comment type="caution">
    <text evidence="3">The sequence shown here is derived from an EMBL/GenBank/DDBJ whole genome shotgun (WGS) entry which is preliminary data.</text>
</comment>
<dbReference type="AlphaFoldDB" id="A0A923S2K2"/>
<keyword evidence="4" id="KW-1185">Reference proteome</keyword>
<reference evidence="3" key="1">
    <citation type="submission" date="2020-08" db="EMBL/GenBank/DDBJ databases">
        <title>Ramlibacter sp. GTP1 16S ribosomal RNA gene genome sequencing and assembly.</title>
        <authorList>
            <person name="Kang M."/>
        </authorList>
    </citation>
    <scope>NUCLEOTIDE SEQUENCE</scope>
    <source>
        <strain evidence="3">GTP1</strain>
    </source>
</reference>
<evidence type="ECO:0000313" key="4">
    <source>
        <dbReference type="Proteomes" id="UP000596827"/>
    </source>
</evidence>
<dbReference type="InterPro" id="IPR014861">
    <property type="entry name" value="CNP1-like_dom"/>
</dbReference>
<feature type="domain" description="CNP1-like uncharacterised" evidence="2">
    <location>
        <begin position="23"/>
        <end position="153"/>
    </location>
</feature>
<proteinExistence type="predicted"/>
<name>A0A923S2K2_9BURK</name>
<evidence type="ECO:0000313" key="3">
    <source>
        <dbReference type="EMBL" id="MBC5765559.1"/>
    </source>
</evidence>